<gene>
    <name evidence="1" type="ORF">AR543_03730</name>
</gene>
<dbReference type="RefSeq" id="WP_060531948.1">
    <property type="nucleotide sequence ID" value="NZ_CP013023.1"/>
</dbReference>
<evidence type="ECO:0000313" key="1">
    <source>
        <dbReference type="EMBL" id="ANF95223.1"/>
    </source>
</evidence>
<dbReference type="AlphaFoldDB" id="A0A172ZCJ1"/>
<dbReference type="OrthoDB" id="6850010at2"/>
<dbReference type="Proteomes" id="UP000078148">
    <property type="component" value="Chromosome"/>
</dbReference>
<protein>
    <recommendedName>
        <fullName evidence="3">DUF1963 domain-containing protein</fullName>
    </recommendedName>
</protein>
<evidence type="ECO:0000313" key="2">
    <source>
        <dbReference type="Proteomes" id="UP000078148"/>
    </source>
</evidence>
<reference evidence="1 2" key="2">
    <citation type="journal article" date="2016" name="Int. J. Syst. Evol. Microbiol.">
        <title>Paenibacillus bovis sp. nov., isolated from raw yak (Bos grunniens) milk.</title>
        <authorList>
            <person name="Gao C."/>
            <person name="Han J."/>
            <person name="Liu Z."/>
            <person name="Xu X."/>
            <person name="Hang F."/>
            <person name="Wu Z."/>
        </authorList>
    </citation>
    <scope>NUCLEOTIDE SEQUENCE [LARGE SCALE GENOMIC DNA]</scope>
    <source>
        <strain evidence="1 2">BD3526</strain>
    </source>
</reference>
<keyword evidence="2" id="KW-1185">Reference proteome</keyword>
<evidence type="ECO:0008006" key="3">
    <source>
        <dbReference type="Google" id="ProtNLM"/>
    </source>
</evidence>
<dbReference type="KEGG" id="pbv:AR543_03730"/>
<organism evidence="1 2">
    <name type="scientific">Paenibacillus bovis</name>
    <dbReference type="NCBI Taxonomy" id="1616788"/>
    <lineage>
        <taxon>Bacteria</taxon>
        <taxon>Bacillati</taxon>
        <taxon>Bacillota</taxon>
        <taxon>Bacilli</taxon>
        <taxon>Bacillales</taxon>
        <taxon>Paenibacillaceae</taxon>
        <taxon>Paenibacillus</taxon>
    </lineage>
</organism>
<sequence length="218" mass="24541">MSLNKINITLDNNHIGQLGGGAWLNSIAAWPVDEETGELLLPLVSFEAAFFPVPQIPPSSMMTVFVPGQPNGLLTGERKERMSHNSNTATLNPARLSTRMILHHKGSEELHPPSAKMLPKGYLSLEPMSDKELDQENKHSFNGLPVSKQMGRAYWLQEMIRISPRYHLLCQLSEQELVNFDPSYQGILHQGLGYVFLDYRIKTLQDGDAAGFFFIQHR</sequence>
<name>A0A172ZCJ1_9BACL</name>
<proteinExistence type="predicted"/>
<accession>A0A172ZCJ1</accession>
<dbReference type="STRING" id="1616788.AR543_03730"/>
<dbReference type="EMBL" id="CP013023">
    <property type="protein sequence ID" value="ANF95223.1"/>
    <property type="molecule type" value="Genomic_DNA"/>
</dbReference>
<reference evidence="2" key="1">
    <citation type="submission" date="2015-10" db="EMBL/GenBank/DDBJ databases">
        <title>Genome of Paenibacillus bovis sp. nov.</title>
        <authorList>
            <person name="Wu Z."/>
            <person name="Gao C."/>
            <person name="Liu Z."/>
            <person name="Zheng H."/>
        </authorList>
    </citation>
    <scope>NUCLEOTIDE SEQUENCE [LARGE SCALE GENOMIC DNA]</scope>
    <source>
        <strain evidence="2">BD3526</strain>
    </source>
</reference>